<dbReference type="InterPro" id="IPR001525">
    <property type="entry name" value="C5_MeTfrase"/>
</dbReference>
<feature type="active site" evidence="6">
    <location>
        <position position="78"/>
    </location>
</feature>
<keyword evidence="3 6" id="KW-0808">Transferase</keyword>
<evidence type="ECO:0000256" key="1">
    <source>
        <dbReference type="ARBA" id="ARBA00011975"/>
    </source>
</evidence>
<dbReference type="SUPFAM" id="SSF53335">
    <property type="entry name" value="S-adenosyl-L-methionine-dependent methyltransferases"/>
    <property type="match status" value="1"/>
</dbReference>
<sequence>MNALSLFSGIGGIDLACEWAGIKTVAFCEREPFPQAVLRKHWPDVPIYDDVCTLTKERLDADGIDTQTVGLISAGYPCQPYSLSGEREGQEDDRALWPEVKRLLQEIRPRWFVGENVAGHVSLGLDDVLSDLDSLSYSWEAIVLPAAAVGAPHRRSRVIILGHSERVGFTRESWGGTNEFASNGYFQLESESIGAIRAAQSRMGRMLDGVSERLDQHRWPTGRGENQHEWEPPRIKNEIKNRAARIKALGNAVVPQQIYPIVAAIKQIDDLLRDSAYESNESTQPKAKAE</sequence>
<keyword evidence="8" id="KW-1185">Reference proteome</keyword>
<dbReference type="Gene3D" id="3.40.50.150">
    <property type="entry name" value="Vaccinia Virus protein VP39"/>
    <property type="match status" value="1"/>
</dbReference>
<dbReference type="EC" id="2.1.1.37" evidence="1"/>
<evidence type="ECO:0000313" key="8">
    <source>
        <dbReference type="Proteomes" id="UP000564644"/>
    </source>
</evidence>
<dbReference type="PANTHER" id="PTHR46098">
    <property type="entry name" value="TRNA (CYTOSINE(38)-C(5))-METHYLTRANSFERASE"/>
    <property type="match status" value="1"/>
</dbReference>
<dbReference type="GO" id="GO:0032259">
    <property type="term" value="P:methylation"/>
    <property type="evidence" value="ECO:0007669"/>
    <property type="project" value="UniProtKB-KW"/>
</dbReference>
<organism evidence="7 8">
    <name type="scientific">Cohnella zeiphila</name>
    <dbReference type="NCBI Taxonomy" id="2761120"/>
    <lineage>
        <taxon>Bacteria</taxon>
        <taxon>Bacillati</taxon>
        <taxon>Bacillota</taxon>
        <taxon>Bacilli</taxon>
        <taxon>Bacillales</taxon>
        <taxon>Paenibacillaceae</taxon>
        <taxon>Cohnella</taxon>
    </lineage>
</organism>
<dbReference type="Proteomes" id="UP000564644">
    <property type="component" value="Unassembled WGS sequence"/>
</dbReference>
<dbReference type="InterPro" id="IPR050750">
    <property type="entry name" value="C5-MTase"/>
</dbReference>
<dbReference type="GO" id="GO:0003886">
    <property type="term" value="F:DNA (cytosine-5-)-methyltransferase activity"/>
    <property type="evidence" value="ECO:0007669"/>
    <property type="project" value="UniProtKB-EC"/>
</dbReference>
<keyword evidence="5" id="KW-0680">Restriction system</keyword>
<name>A0A7X0SL64_9BACL</name>
<keyword evidence="4 6" id="KW-0949">S-adenosyl-L-methionine</keyword>
<evidence type="ECO:0000256" key="6">
    <source>
        <dbReference type="PROSITE-ProRule" id="PRU01016"/>
    </source>
</evidence>
<dbReference type="PROSITE" id="PS51679">
    <property type="entry name" value="SAM_MT_C5"/>
    <property type="match status" value="1"/>
</dbReference>
<accession>A0A7X0SL64</accession>
<dbReference type="RefSeq" id="WP_185129586.1">
    <property type="nucleotide sequence ID" value="NZ_JACJVO010000016.1"/>
</dbReference>
<protein>
    <recommendedName>
        <fullName evidence="1">DNA (cytosine-5-)-methyltransferase</fullName>
        <ecNumber evidence="1">2.1.1.37</ecNumber>
    </recommendedName>
</protein>
<keyword evidence="2 6" id="KW-0489">Methyltransferase</keyword>
<comment type="caution">
    <text evidence="7">The sequence shown here is derived from an EMBL/GenBank/DDBJ whole genome shotgun (WGS) entry which is preliminary data.</text>
</comment>
<proteinExistence type="inferred from homology"/>
<dbReference type="PANTHER" id="PTHR46098:SF1">
    <property type="entry name" value="TRNA (CYTOSINE(38)-C(5))-METHYLTRANSFERASE"/>
    <property type="match status" value="1"/>
</dbReference>
<evidence type="ECO:0000256" key="5">
    <source>
        <dbReference type="ARBA" id="ARBA00022747"/>
    </source>
</evidence>
<evidence type="ECO:0000256" key="4">
    <source>
        <dbReference type="ARBA" id="ARBA00022691"/>
    </source>
</evidence>
<dbReference type="GO" id="GO:0009307">
    <property type="term" value="P:DNA restriction-modification system"/>
    <property type="evidence" value="ECO:0007669"/>
    <property type="project" value="UniProtKB-KW"/>
</dbReference>
<reference evidence="7 8" key="1">
    <citation type="submission" date="2020-08" db="EMBL/GenBank/DDBJ databases">
        <title>Cohnella phylogeny.</title>
        <authorList>
            <person name="Dunlap C."/>
        </authorList>
    </citation>
    <scope>NUCLEOTIDE SEQUENCE [LARGE SCALE GENOMIC DNA]</scope>
    <source>
        <strain evidence="7 8">CBP 2801</strain>
    </source>
</reference>
<evidence type="ECO:0000313" key="7">
    <source>
        <dbReference type="EMBL" id="MBB6731914.1"/>
    </source>
</evidence>
<dbReference type="AlphaFoldDB" id="A0A7X0SL64"/>
<evidence type="ECO:0000256" key="3">
    <source>
        <dbReference type="ARBA" id="ARBA00022679"/>
    </source>
</evidence>
<dbReference type="InterPro" id="IPR029063">
    <property type="entry name" value="SAM-dependent_MTases_sf"/>
</dbReference>
<comment type="similarity">
    <text evidence="6">Belongs to the class I-like SAM-binding methyltransferase superfamily. C5-methyltransferase family.</text>
</comment>
<dbReference type="Pfam" id="PF00145">
    <property type="entry name" value="DNA_methylase"/>
    <property type="match status" value="1"/>
</dbReference>
<gene>
    <name evidence="7" type="ORF">H7C18_13415</name>
</gene>
<dbReference type="EMBL" id="JACJVO010000016">
    <property type="protein sequence ID" value="MBB6731914.1"/>
    <property type="molecule type" value="Genomic_DNA"/>
</dbReference>
<evidence type="ECO:0000256" key="2">
    <source>
        <dbReference type="ARBA" id="ARBA00022603"/>
    </source>
</evidence>
<dbReference type="PRINTS" id="PR00105">
    <property type="entry name" value="C5METTRFRASE"/>
</dbReference>